<dbReference type="OrthoDB" id="5873599at2"/>
<feature type="domain" description="Immunity MXAN-0049 protein" evidence="1">
    <location>
        <begin position="69"/>
        <end position="182"/>
    </location>
</feature>
<reference evidence="2 3" key="1">
    <citation type="submission" date="2014-12" db="EMBL/GenBank/DDBJ databases">
        <title>Mercury Reductase activity and rhizosphere competence traits in the genome of root associated Photobacterium halotolerans MELD1.</title>
        <authorList>
            <person name="Mathew D.C."/>
            <person name="Huang C.-C."/>
        </authorList>
    </citation>
    <scope>NUCLEOTIDE SEQUENCE [LARGE SCALE GENOMIC DNA]</scope>
    <source>
        <strain evidence="2 3">MELD1</strain>
    </source>
</reference>
<gene>
    <name evidence="2" type="ORF">KY46_21845</name>
</gene>
<dbReference type="PATRIC" id="fig|265726.11.peg.3709"/>
<protein>
    <recommendedName>
        <fullName evidence="1">Immunity MXAN-0049 protein domain-containing protein</fullName>
    </recommendedName>
</protein>
<proteinExistence type="predicted"/>
<accession>A0A0F5V8H9</accession>
<dbReference type="AlphaFoldDB" id="A0A0F5V8H9"/>
<evidence type="ECO:0000259" key="1">
    <source>
        <dbReference type="Pfam" id="PF07791"/>
    </source>
</evidence>
<organism evidence="2 3">
    <name type="scientific">Photobacterium halotolerans</name>
    <dbReference type="NCBI Taxonomy" id="265726"/>
    <lineage>
        <taxon>Bacteria</taxon>
        <taxon>Pseudomonadati</taxon>
        <taxon>Pseudomonadota</taxon>
        <taxon>Gammaproteobacteria</taxon>
        <taxon>Vibrionales</taxon>
        <taxon>Vibrionaceae</taxon>
        <taxon>Photobacterium</taxon>
    </lineage>
</organism>
<keyword evidence="3" id="KW-1185">Reference proteome</keyword>
<comment type="caution">
    <text evidence="2">The sequence shown here is derived from an EMBL/GenBank/DDBJ whole genome shotgun (WGS) entry which is preliminary data.</text>
</comment>
<evidence type="ECO:0000313" key="2">
    <source>
        <dbReference type="EMBL" id="KKC97819.1"/>
    </source>
</evidence>
<dbReference type="Proteomes" id="UP000033633">
    <property type="component" value="Unassembled WGS sequence"/>
</dbReference>
<dbReference type="RefSeq" id="WP_046222649.1">
    <property type="nucleotide sequence ID" value="NZ_JWYV01000049.1"/>
</dbReference>
<evidence type="ECO:0000313" key="3">
    <source>
        <dbReference type="Proteomes" id="UP000033633"/>
    </source>
</evidence>
<dbReference type="Pfam" id="PF07791">
    <property type="entry name" value="Imm11"/>
    <property type="match status" value="1"/>
</dbReference>
<dbReference type="EMBL" id="JWYV01000049">
    <property type="protein sequence ID" value="KKC97819.1"/>
    <property type="molecule type" value="Genomic_DNA"/>
</dbReference>
<sequence length="185" mass="21676">MNYYVLEREFIEGEASFHFDEDYIDILDYSQLGVRFYNSPPKIFVDEEYKVRAMSDILKALDLLPRKSIANILASNYITGVQFVPVLVDNDGVVYDDYYHMNVFVSYPLLNEYASEARRYSNYYESYKTVTRMVIDSKKLAKSNIVHDVFRVKEHCWKIIVNEKVKLILSQLNVSGVRLTPVEII</sequence>
<dbReference type="InterPro" id="IPR012433">
    <property type="entry name" value="Imm11"/>
</dbReference>
<name>A0A0F5V8H9_9GAMM</name>